<organism evidence="1">
    <name type="scientific">Anguilla anguilla</name>
    <name type="common">European freshwater eel</name>
    <name type="synonym">Muraena anguilla</name>
    <dbReference type="NCBI Taxonomy" id="7936"/>
    <lineage>
        <taxon>Eukaryota</taxon>
        <taxon>Metazoa</taxon>
        <taxon>Chordata</taxon>
        <taxon>Craniata</taxon>
        <taxon>Vertebrata</taxon>
        <taxon>Euteleostomi</taxon>
        <taxon>Actinopterygii</taxon>
        <taxon>Neopterygii</taxon>
        <taxon>Teleostei</taxon>
        <taxon>Anguilliformes</taxon>
        <taxon>Anguillidae</taxon>
        <taxon>Anguilla</taxon>
    </lineage>
</organism>
<accession>A0A0E9Q5N6</accession>
<protein>
    <submittedName>
        <fullName evidence="1">Uncharacterized protein</fullName>
    </submittedName>
</protein>
<dbReference type="AlphaFoldDB" id="A0A0E9Q5N6"/>
<reference evidence="1" key="2">
    <citation type="journal article" date="2015" name="Fish Shellfish Immunol.">
        <title>Early steps in the European eel (Anguilla anguilla)-Vibrio vulnificus interaction in the gills: Role of the RtxA13 toxin.</title>
        <authorList>
            <person name="Callol A."/>
            <person name="Pajuelo D."/>
            <person name="Ebbesson L."/>
            <person name="Teles M."/>
            <person name="MacKenzie S."/>
            <person name="Amaro C."/>
        </authorList>
    </citation>
    <scope>NUCLEOTIDE SEQUENCE</scope>
</reference>
<name>A0A0E9Q5N6_ANGAN</name>
<dbReference type="EMBL" id="GBXM01096765">
    <property type="protein sequence ID" value="JAH11812.1"/>
    <property type="molecule type" value="Transcribed_RNA"/>
</dbReference>
<evidence type="ECO:0000313" key="1">
    <source>
        <dbReference type="EMBL" id="JAH11812.1"/>
    </source>
</evidence>
<reference evidence="1" key="1">
    <citation type="submission" date="2014-11" db="EMBL/GenBank/DDBJ databases">
        <authorList>
            <person name="Amaro Gonzalez C."/>
        </authorList>
    </citation>
    <scope>NUCLEOTIDE SEQUENCE</scope>
</reference>
<sequence>MEICKPLHCFLYHRTNSYNARENKSSN</sequence>
<proteinExistence type="predicted"/>